<evidence type="ECO:0000313" key="1">
    <source>
        <dbReference type="EMBL" id="GMF35806.1"/>
    </source>
</evidence>
<dbReference type="AlphaFoldDB" id="A0A9W7CM20"/>
<protein>
    <submittedName>
        <fullName evidence="1">Unnamed protein product</fullName>
    </submittedName>
</protein>
<gene>
    <name evidence="1" type="ORF">Pfra01_000957100</name>
</gene>
<name>A0A9W7CM20_9STRA</name>
<proteinExistence type="predicted"/>
<comment type="caution">
    <text evidence="1">The sequence shown here is derived from an EMBL/GenBank/DDBJ whole genome shotgun (WGS) entry which is preliminary data.</text>
</comment>
<sequence>MTTFNVKQNRRLAELLEQETDTAIIFRCCYSPGGDNEPNFSTEEATNFINRLFDEFRLRTRMIDSYTELHQDLSNFIRLPLKRPEHYHP</sequence>
<reference evidence="1" key="1">
    <citation type="submission" date="2023-04" db="EMBL/GenBank/DDBJ databases">
        <title>Phytophthora fragariaefolia NBRC 109709.</title>
        <authorList>
            <person name="Ichikawa N."/>
            <person name="Sato H."/>
            <person name="Tonouchi N."/>
        </authorList>
    </citation>
    <scope>NUCLEOTIDE SEQUENCE</scope>
    <source>
        <strain evidence="1">NBRC 109709</strain>
    </source>
</reference>
<dbReference type="EMBL" id="BSXT01000898">
    <property type="protein sequence ID" value="GMF35806.1"/>
    <property type="molecule type" value="Genomic_DNA"/>
</dbReference>
<organism evidence="1 2">
    <name type="scientific">Phytophthora fragariaefolia</name>
    <dbReference type="NCBI Taxonomy" id="1490495"/>
    <lineage>
        <taxon>Eukaryota</taxon>
        <taxon>Sar</taxon>
        <taxon>Stramenopiles</taxon>
        <taxon>Oomycota</taxon>
        <taxon>Peronosporomycetes</taxon>
        <taxon>Peronosporales</taxon>
        <taxon>Peronosporaceae</taxon>
        <taxon>Phytophthora</taxon>
    </lineage>
</organism>
<evidence type="ECO:0000313" key="2">
    <source>
        <dbReference type="Proteomes" id="UP001165121"/>
    </source>
</evidence>
<keyword evidence="2" id="KW-1185">Reference proteome</keyword>
<dbReference type="Proteomes" id="UP001165121">
    <property type="component" value="Unassembled WGS sequence"/>
</dbReference>
<accession>A0A9W7CM20</accession>